<dbReference type="InterPro" id="IPR045257">
    <property type="entry name" value="E2/Pdx1"/>
</dbReference>
<dbReference type="Pfam" id="PF00364">
    <property type="entry name" value="Biotin_lipoyl"/>
    <property type="match status" value="1"/>
</dbReference>
<dbReference type="PROSITE" id="PS00189">
    <property type="entry name" value="LIPOYL"/>
    <property type="match status" value="1"/>
</dbReference>
<reference evidence="6" key="1">
    <citation type="submission" date="2016-06" db="UniProtKB">
        <authorList>
            <consortium name="WormBaseParasite"/>
        </authorList>
    </citation>
    <scope>IDENTIFICATION</scope>
</reference>
<evidence type="ECO:0000313" key="6">
    <source>
        <dbReference type="WBParaSite" id="OFLC_0001207201-mRNA-1"/>
    </source>
</evidence>
<proteinExistence type="predicted"/>
<protein>
    <submittedName>
        <fullName evidence="6">Lipoyl-binding domain-containing protein</fullName>
    </submittedName>
</protein>
<dbReference type="PANTHER" id="PTHR23151:SF90">
    <property type="entry name" value="DIHYDROLIPOYLLYSINE-RESIDUE ACETYLTRANSFERASE COMPONENT OF PYRUVATE DEHYDROGENASE COMPLEX, MITOCHONDRIAL-RELATED"/>
    <property type="match status" value="1"/>
</dbReference>
<evidence type="ECO:0000256" key="2">
    <source>
        <dbReference type="ARBA" id="ARBA00022946"/>
    </source>
</evidence>
<evidence type="ECO:0000256" key="1">
    <source>
        <dbReference type="ARBA" id="ARBA00022823"/>
    </source>
</evidence>
<dbReference type="WBParaSite" id="OFLC_0001207201-mRNA-1">
    <property type="protein sequence ID" value="OFLC_0001207201-mRNA-1"/>
    <property type="gene ID" value="OFLC_0001207201"/>
</dbReference>
<dbReference type="EMBL" id="UZAJ01018268">
    <property type="protein sequence ID" value="VDO81690.1"/>
    <property type="molecule type" value="Genomic_DNA"/>
</dbReference>
<keyword evidence="5" id="KW-1185">Reference proteome</keyword>
<keyword evidence="1" id="KW-0450">Lipoyl</keyword>
<name>A0A183HX60_9BILA</name>
<dbReference type="STRING" id="387005.A0A183HX60"/>
<reference evidence="4 5" key="2">
    <citation type="submission" date="2018-11" db="EMBL/GenBank/DDBJ databases">
        <authorList>
            <consortium name="Pathogen Informatics"/>
        </authorList>
    </citation>
    <scope>NUCLEOTIDE SEQUENCE [LARGE SCALE GENOMIC DNA]</scope>
</reference>
<dbReference type="InterPro" id="IPR003016">
    <property type="entry name" value="2-oxoA_DH_lipoyl-BS"/>
</dbReference>
<dbReference type="InterPro" id="IPR000089">
    <property type="entry name" value="Biotin_lipoyl"/>
</dbReference>
<evidence type="ECO:0000313" key="5">
    <source>
        <dbReference type="Proteomes" id="UP000267606"/>
    </source>
</evidence>
<dbReference type="Gene3D" id="2.40.50.100">
    <property type="match status" value="1"/>
</dbReference>
<dbReference type="PROSITE" id="PS50968">
    <property type="entry name" value="BIOTINYL_LIPOYL"/>
    <property type="match status" value="1"/>
</dbReference>
<dbReference type="GO" id="GO:0006086">
    <property type="term" value="P:pyruvate decarboxylation to acetyl-CoA"/>
    <property type="evidence" value="ECO:0007669"/>
    <property type="project" value="InterPro"/>
</dbReference>
<dbReference type="InterPro" id="IPR011053">
    <property type="entry name" value="Single_hybrid_motif"/>
</dbReference>
<organism evidence="6">
    <name type="scientific">Onchocerca flexuosa</name>
    <dbReference type="NCBI Taxonomy" id="387005"/>
    <lineage>
        <taxon>Eukaryota</taxon>
        <taxon>Metazoa</taxon>
        <taxon>Ecdysozoa</taxon>
        <taxon>Nematoda</taxon>
        <taxon>Chromadorea</taxon>
        <taxon>Rhabditida</taxon>
        <taxon>Spirurina</taxon>
        <taxon>Spiruromorpha</taxon>
        <taxon>Filarioidea</taxon>
        <taxon>Onchocercidae</taxon>
        <taxon>Onchocerca</taxon>
    </lineage>
</organism>
<dbReference type="GO" id="GO:0045254">
    <property type="term" value="C:pyruvate dehydrogenase complex"/>
    <property type="evidence" value="ECO:0007669"/>
    <property type="project" value="InterPro"/>
</dbReference>
<keyword evidence="2" id="KW-0809">Transit peptide</keyword>
<feature type="domain" description="Lipoyl-binding" evidence="3">
    <location>
        <begin position="1"/>
        <end position="66"/>
    </location>
</feature>
<accession>A0A183HX60</accession>
<dbReference type="Proteomes" id="UP000267606">
    <property type="component" value="Unassembled WGS sequence"/>
</dbReference>
<dbReference type="AlphaFoldDB" id="A0A183HX60"/>
<sequence>MSTGKLVKWHKQVGDRIVEGDLLCEIETDKSVIAFESIDEGFLAKIIILEGAKDIKIGEVKLLFYF</sequence>
<dbReference type="SUPFAM" id="SSF51230">
    <property type="entry name" value="Single hybrid motif"/>
    <property type="match status" value="1"/>
</dbReference>
<dbReference type="CDD" id="cd06849">
    <property type="entry name" value="lipoyl_domain"/>
    <property type="match status" value="1"/>
</dbReference>
<evidence type="ECO:0000259" key="3">
    <source>
        <dbReference type="PROSITE" id="PS50968"/>
    </source>
</evidence>
<dbReference type="PANTHER" id="PTHR23151">
    <property type="entry name" value="DIHYDROLIPOAMIDE ACETYL/SUCCINYL-TRANSFERASE-RELATED"/>
    <property type="match status" value="1"/>
</dbReference>
<evidence type="ECO:0000313" key="4">
    <source>
        <dbReference type="EMBL" id="VDO81690.1"/>
    </source>
</evidence>
<gene>
    <name evidence="4" type="ORF">OFLC_LOCUS12075</name>
</gene>